<proteinExistence type="predicted"/>
<evidence type="ECO:0000313" key="3">
    <source>
        <dbReference type="Proteomes" id="UP001458880"/>
    </source>
</evidence>
<dbReference type="Pfam" id="PF13843">
    <property type="entry name" value="DDE_Tnp_1_7"/>
    <property type="match status" value="1"/>
</dbReference>
<dbReference type="EMBL" id="JASPKY010000359">
    <property type="protein sequence ID" value="KAK9704002.1"/>
    <property type="molecule type" value="Genomic_DNA"/>
</dbReference>
<evidence type="ECO:0000259" key="1">
    <source>
        <dbReference type="Pfam" id="PF13843"/>
    </source>
</evidence>
<evidence type="ECO:0000313" key="2">
    <source>
        <dbReference type="EMBL" id="KAK9704002.1"/>
    </source>
</evidence>
<dbReference type="PANTHER" id="PTHR47272">
    <property type="entry name" value="DDE_TNP_1_7 DOMAIN-CONTAINING PROTEIN"/>
    <property type="match status" value="1"/>
</dbReference>
<keyword evidence="3" id="KW-1185">Reference proteome</keyword>
<name>A0AAW1JIG4_POPJA</name>
<dbReference type="InterPro" id="IPR029526">
    <property type="entry name" value="PGBD"/>
</dbReference>
<comment type="caution">
    <text evidence="2">The sequence shown here is derived from an EMBL/GenBank/DDBJ whole genome shotgun (WGS) entry which is preliminary data.</text>
</comment>
<gene>
    <name evidence="2" type="ORF">QE152_g28559</name>
</gene>
<feature type="domain" description="PiggyBac transposable element-derived protein" evidence="1">
    <location>
        <begin position="1"/>
        <end position="158"/>
    </location>
</feature>
<organism evidence="2 3">
    <name type="scientific">Popillia japonica</name>
    <name type="common">Japanese beetle</name>
    <dbReference type="NCBI Taxonomy" id="7064"/>
    <lineage>
        <taxon>Eukaryota</taxon>
        <taxon>Metazoa</taxon>
        <taxon>Ecdysozoa</taxon>
        <taxon>Arthropoda</taxon>
        <taxon>Hexapoda</taxon>
        <taxon>Insecta</taxon>
        <taxon>Pterygota</taxon>
        <taxon>Neoptera</taxon>
        <taxon>Endopterygota</taxon>
        <taxon>Coleoptera</taxon>
        <taxon>Polyphaga</taxon>
        <taxon>Scarabaeiformia</taxon>
        <taxon>Scarabaeidae</taxon>
        <taxon>Rutelinae</taxon>
        <taxon>Popillia</taxon>
    </lineage>
</organism>
<dbReference type="Proteomes" id="UP001458880">
    <property type="component" value="Unassembled WGS sequence"/>
</dbReference>
<dbReference type="AlphaFoldDB" id="A0AAW1JIG4"/>
<protein>
    <submittedName>
        <fullName evidence="2">Transposase IS4</fullName>
    </submittedName>
</protein>
<sequence length="178" mass="19770">MPNKPHKWGIKLFVLCDSNGFAYRFEIYNGAGDNIILPGIPDIGATSNVIICLSQIIPNFMHHILYFDNFYTSLPLLVDLRARGIYSLGTVRAKRIPGCKLPTDDEIDKEERGFCVEYVTSTHGVDVHIVLWKDNKCVYLVSTYVGTEEVEFAAVAATETLADQAVLSSSGNYNSNCL</sequence>
<reference evidence="2 3" key="1">
    <citation type="journal article" date="2024" name="BMC Genomics">
        <title>De novo assembly and annotation of Popillia japonica's genome with initial clues to its potential as an invasive pest.</title>
        <authorList>
            <person name="Cucini C."/>
            <person name="Boschi S."/>
            <person name="Funari R."/>
            <person name="Cardaioli E."/>
            <person name="Iannotti N."/>
            <person name="Marturano G."/>
            <person name="Paoli F."/>
            <person name="Bruttini M."/>
            <person name="Carapelli A."/>
            <person name="Frati F."/>
            <person name="Nardi F."/>
        </authorList>
    </citation>
    <scope>NUCLEOTIDE SEQUENCE [LARGE SCALE GENOMIC DNA]</scope>
    <source>
        <strain evidence="2">DMR45628</strain>
    </source>
</reference>
<accession>A0AAW1JIG4</accession>